<feature type="region of interest" description="Disordered" evidence="1">
    <location>
        <begin position="57"/>
        <end position="120"/>
    </location>
</feature>
<feature type="compositionally biased region" description="Low complexity" evidence="1">
    <location>
        <begin position="78"/>
        <end position="96"/>
    </location>
</feature>
<name>A0A6J1Q5D1_9HYME</name>
<dbReference type="AlphaFoldDB" id="A0A6J1Q5D1"/>
<feature type="compositionally biased region" description="Basic residues" evidence="1">
    <location>
        <begin position="63"/>
        <end position="74"/>
    </location>
</feature>
<accession>A0A6J1Q5D1</accession>
<evidence type="ECO:0000256" key="1">
    <source>
        <dbReference type="SAM" id="MobiDB-lite"/>
    </source>
</evidence>
<dbReference type="GeneID" id="112457689"/>
<organism evidence="2 3">
    <name type="scientific">Temnothorax curvispinosus</name>
    <dbReference type="NCBI Taxonomy" id="300111"/>
    <lineage>
        <taxon>Eukaryota</taxon>
        <taxon>Metazoa</taxon>
        <taxon>Ecdysozoa</taxon>
        <taxon>Arthropoda</taxon>
        <taxon>Hexapoda</taxon>
        <taxon>Insecta</taxon>
        <taxon>Pterygota</taxon>
        <taxon>Neoptera</taxon>
        <taxon>Endopterygota</taxon>
        <taxon>Hymenoptera</taxon>
        <taxon>Apocrita</taxon>
        <taxon>Aculeata</taxon>
        <taxon>Formicoidea</taxon>
        <taxon>Formicidae</taxon>
        <taxon>Myrmicinae</taxon>
        <taxon>Temnothorax</taxon>
    </lineage>
</organism>
<sequence length="120" mass="13953">MLVKQAERNALNCIVPAEKLFSLFSEHQPSSNESNETKSNEENSVILRRALDLYNDIQQFSMPKKHKHGRRKSKNHNENGNANVNENVNSNINTNTNRHHRRSFDVDPPLSKAHNQNRRR</sequence>
<evidence type="ECO:0000313" key="3">
    <source>
        <dbReference type="RefSeq" id="XP_024876641.1"/>
    </source>
</evidence>
<protein>
    <submittedName>
        <fullName evidence="3">Transcription factor mef2A-like isoform X2</fullName>
    </submittedName>
</protein>
<reference evidence="3" key="1">
    <citation type="submission" date="2025-08" db="UniProtKB">
        <authorList>
            <consortium name="RefSeq"/>
        </authorList>
    </citation>
    <scope>IDENTIFICATION</scope>
    <source>
        <tissue evidence="3">Whole body</tissue>
    </source>
</reference>
<evidence type="ECO:0000313" key="2">
    <source>
        <dbReference type="Proteomes" id="UP000504618"/>
    </source>
</evidence>
<proteinExistence type="predicted"/>
<gene>
    <name evidence="3" type="primary">LOC112457689</name>
</gene>
<dbReference type="Proteomes" id="UP000504618">
    <property type="component" value="Unplaced"/>
</dbReference>
<keyword evidence="2" id="KW-1185">Reference proteome</keyword>
<dbReference type="RefSeq" id="XP_024876641.1">
    <property type="nucleotide sequence ID" value="XM_025020873.1"/>
</dbReference>